<proteinExistence type="predicted"/>
<protein>
    <submittedName>
        <fullName evidence="1">Uncharacterized protein</fullName>
    </submittedName>
</protein>
<dbReference type="AlphaFoldDB" id="A0AAD5NM46"/>
<gene>
    <name evidence="1" type="ORF">LWI28_005592</name>
</gene>
<name>A0AAD5NM46_ACENE</name>
<reference evidence="1" key="2">
    <citation type="submission" date="2023-02" db="EMBL/GenBank/DDBJ databases">
        <authorList>
            <person name="Swenson N.G."/>
            <person name="Wegrzyn J.L."/>
            <person name="Mcevoy S.L."/>
        </authorList>
    </citation>
    <scope>NUCLEOTIDE SEQUENCE</scope>
    <source>
        <strain evidence="1">91603</strain>
        <tissue evidence="1">Leaf</tissue>
    </source>
</reference>
<accession>A0AAD5NM46</accession>
<sequence>MGACDDARNTSALVQRWQKIQPAVNKFHSFYEQLERHPRSGTTPDDMKREAIRISFLSICFSLNLKYHDLFFLLFYGKSKENRSSNRRSSLENRSTS</sequence>
<reference evidence="1" key="1">
    <citation type="journal article" date="2022" name="Plant J.">
        <title>Strategies of tolerance reflected in two North American maple genomes.</title>
        <authorList>
            <person name="McEvoy S.L."/>
            <person name="Sezen U.U."/>
            <person name="Trouern-Trend A."/>
            <person name="McMahon S.M."/>
            <person name="Schaberg P.G."/>
            <person name="Yang J."/>
            <person name="Wegrzyn J.L."/>
            <person name="Swenson N.G."/>
        </authorList>
    </citation>
    <scope>NUCLEOTIDE SEQUENCE</scope>
    <source>
        <strain evidence="1">91603</strain>
    </source>
</reference>
<comment type="caution">
    <text evidence="1">The sequence shown here is derived from an EMBL/GenBank/DDBJ whole genome shotgun (WGS) entry which is preliminary data.</text>
</comment>
<evidence type="ECO:0000313" key="2">
    <source>
        <dbReference type="Proteomes" id="UP001064489"/>
    </source>
</evidence>
<dbReference type="Proteomes" id="UP001064489">
    <property type="component" value="Chromosome 7"/>
</dbReference>
<evidence type="ECO:0000313" key="1">
    <source>
        <dbReference type="EMBL" id="KAI9169019.1"/>
    </source>
</evidence>
<dbReference type="EMBL" id="JAJSOW010000104">
    <property type="protein sequence ID" value="KAI9169019.1"/>
    <property type="molecule type" value="Genomic_DNA"/>
</dbReference>
<keyword evidence="2" id="KW-1185">Reference proteome</keyword>
<organism evidence="1 2">
    <name type="scientific">Acer negundo</name>
    <name type="common">Box elder</name>
    <dbReference type="NCBI Taxonomy" id="4023"/>
    <lineage>
        <taxon>Eukaryota</taxon>
        <taxon>Viridiplantae</taxon>
        <taxon>Streptophyta</taxon>
        <taxon>Embryophyta</taxon>
        <taxon>Tracheophyta</taxon>
        <taxon>Spermatophyta</taxon>
        <taxon>Magnoliopsida</taxon>
        <taxon>eudicotyledons</taxon>
        <taxon>Gunneridae</taxon>
        <taxon>Pentapetalae</taxon>
        <taxon>rosids</taxon>
        <taxon>malvids</taxon>
        <taxon>Sapindales</taxon>
        <taxon>Sapindaceae</taxon>
        <taxon>Hippocastanoideae</taxon>
        <taxon>Acereae</taxon>
        <taxon>Acer</taxon>
    </lineage>
</organism>